<sequence>MTLAAAQKQKRYRENMKKKALHHAMKAKNRAAMKNARNKFSDFHGNGIVGVMQQYNNKKKYKSAYVDKKFQS</sequence>
<dbReference type="AlphaFoldDB" id="A0A8S2DGF2"/>
<gene>
    <name evidence="1" type="ORF">OVA965_LOCUS12585</name>
    <name evidence="2" type="ORF">TMI583_LOCUS12589</name>
</gene>
<dbReference type="Proteomes" id="UP000682733">
    <property type="component" value="Unassembled WGS sequence"/>
</dbReference>
<evidence type="ECO:0000313" key="1">
    <source>
        <dbReference type="EMBL" id="CAF0960004.1"/>
    </source>
</evidence>
<accession>A0A8S2DGF2</accession>
<feature type="non-terminal residue" evidence="1">
    <location>
        <position position="72"/>
    </location>
</feature>
<comment type="caution">
    <text evidence="1">The sequence shown here is derived from an EMBL/GenBank/DDBJ whole genome shotgun (WGS) entry which is preliminary data.</text>
</comment>
<proteinExistence type="predicted"/>
<reference evidence="1" key="1">
    <citation type="submission" date="2021-02" db="EMBL/GenBank/DDBJ databases">
        <authorList>
            <person name="Nowell W R."/>
        </authorList>
    </citation>
    <scope>NUCLEOTIDE SEQUENCE</scope>
</reference>
<evidence type="ECO:0000313" key="2">
    <source>
        <dbReference type="EMBL" id="CAF3732856.1"/>
    </source>
</evidence>
<evidence type="ECO:0000313" key="3">
    <source>
        <dbReference type="Proteomes" id="UP000677228"/>
    </source>
</evidence>
<name>A0A8S2DGF2_9BILA</name>
<protein>
    <submittedName>
        <fullName evidence="1">Uncharacterized protein</fullName>
    </submittedName>
</protein>
<dbReference type="EMBL" id="CAJNOK010005090">
    <property type="protein sequence ID" value="CAF0960004.1"/>
    <property type="molecule type" value="Genomic_DNA"/>
</dbReference>
<dbReference type="EMBL" id="CAJOBA010005095">
    <property type="protein sequence ID" value="CAF3732856.1"/>
    <property type="molecule type" value="Genomic_DNA"/>
</dbReference>
<organism evidence="1 3">
    <name type="scientific">Didymodactylos carnosus</name>
    <dbReference type="NCBI Taxonomy" id="1234261"/>
    <lineage>
        <taxon>Eukaryota</taxon>
        <taxon>Metazoa</taxon>
        <taxon>Spiralia</taxon>
        <taxon>Gnathifera</taxon>
        <taxon>Rotifera</taxon>
        <taxon>Eurotatoria</taxon>
        <taxon>Bdelloidea</taxon>
        <taxon>Philodinida</taxon>
        <taxon>Philodinidae</taxon>
        <taxon>Didymodactylos</taxon>
    </lineage>
</organism>
<dbReference type="Proteomes" id="UP000677228">
    <property type="component" value="Unassembled WGS sequence"/>
</dbReference>